<gene>
    <name evidence="1" type="ORF">BRE01_63950</name>
</gene>
<sequence>MNSQLRETYIRVPKLYDWVLTTSYARIPVAVPLHYRAMVHEAREAGLRISVQCIQGYEPYSPKEITCRTCRPIRRTTIYHAGNPVPMGIVQRLFQTTLTLLFFADCELLFEFELPLELEDEIVLCIPEPLDQDNLVCRIVDFECTAQTGLLYDDKVVLHVFVCHEIRVEAVAVIEIMAQACKPRPNFLPAPPRLLPLHCMPTSPP</sequence>
<evidence type="ECO:0000313" key="2">
    <source>
        <dbReference type="Proteomes" id="UP000319578"/>
    </source>
</evidence>
<accession>A0ABQ0U116</accession>
<dbReference type="EMBL" id="BJON01000033">
    <property type="protein sequence ID" value="GED72693.1"/>
    <property type="molecule type" value="Genomic_DNA"/>
</dbReference>
<name>A0ABQ0U116_9BACL</name>
<dbReference type="Proteomes" id="UP000319578">
    <property type="component" value="Unassembled WGS sequence"/>
</dbReference>
<evidence type="ECO:0000313" key="1">
    <source>
        <dbReference type="EMBL" id="GED72693.1"/>
    </source>
</evidence>
<organism evidence="1 2">
    <name type="scientific">Brevibacillus reuszeri</name>
    <dbReference type="NCBI Taxonomy" id="54915"/>
    <lineage>
        <taxon>Bacteria</taxon>
        <taxon>Bacillati</taxon>
        <taxon>Bacillota</taxon>
        <taxon>Bacilli</taxon>
        <taxon>Bacillales</taxon>
        <taxon>Paenibacillaceae</taxon>
        <taxon>Brevibacillus</taxon>
    </lineage>
</organism>
<dbReference type="RefSeq" id="WP_049742098.1">
    <property type="nucleotide sequence ID" value="NZ_BJON01000033.1"/>
</dbReference>
<comment type="caution">
    <text evidence="1">The sequence shown here is derived from an EMBL/GenBank/DDBJ whole genome shotgun (WGS) entry which is preliminary data.</text>
</comment>
<keyword evidence="2" id="KW-1185">Reference proteome</keyword>
<proteinExistence type="predicted"/>
<reference evidence="1 2" key="1">
    <citation type="submission" date="2019-06" db="EMBL/GenBank/DDBJ databases">
        <title>Whole genome shotgun sequence of Brevibacillus reuszeri NBRC 15719.</title>
        <authorList>
            <person name="Hosoyama A."/>
            <person name="Uohara A."/>
            <person name="Ohji S."/>
            <person name="Ichikawa N."/>
        </authorList>
    </citation>
    <scope>NUCLEOTIDE SEQUENCE [LARGE SCALE GENOMIC DNA]</scope>
    <source>
        <strain evidence="1 2">NBRC 15719</strain>
    </source>
</reference>
<protein>
    <submittedName>
        <fullName evidence="1">Uncharacterized protein</fullName>
    </submittedName>
</protein>